<organism evidence="1 2">
    <name type="scientific">Pangasianodon gigas</name>
    <name type="common">Mekong giant catfish</name>
    <name type="synonym">Pangasius gigas</name>
    <dbReference type="NCBI Taxonomy" id="30993"/>
    <lineage>
        <taxon>Eukaryota</taxon>
        <taxon>Metazoa</taxon>
        <taxon>Chordata</taxon>
        <taxon>Craniata</taxon>
        <taxon>Vertebrata</taxon>
        <taxon>Euteleostomi</taxon>
        <taxon>Actinopterygii</taxon>
        <taxon>Neopterygii</taxon>
        <taxon>Teleostei</taxon>
        <taxon>Ostariophysi</taxon>
        <taxon>Siluriformes</taxon>
        <taxon>Pangasiidae</taxon>
        <taxon>Pangasianodon</taxon>
    </lineage>
</organism>
<reference evidence="1 2" key="1">
    <citation type="journal article" date="2022" name="bioRxiv">
        <title>An ancient truncated duplication of the anti-Mullerian hormone receptor type 2 gene is a potential conserved master sex determinant in the Pangasiidae catfish family.</title>
        <authorList>
            <person name="Wen M."/>
            <person name="Pan Q."/>
            <person name="Jouanno E."/>
            <person name="Montfort J."/>
            <person name="Zahm M."/>
            <person name="Cabau C."/>
            <person name="Klopp C."/>
            <person name="Iampietro C."/>
            <person name="Roques C."/>
            <person name="Bouchez O."/>
            <person name="Castinel A."/>
            <person name="Donnadieu C."/>
            <person name="Parrinello H."/>
            <person name="Poncet C."/>
            <person name="Belmonte E."/>
            <person name="Gautier V."/>
            <person name="Avarre J.-C."/>
            <person name="Dugue R."/>
            <person name="Gustiano R."/>
            <person name="Ha T.T.T."/>
            <person name="Campet M."/>
            <person name="Sriphairoj K."/>
            <person name="Ribolli J."/>
            <person name="de Almeida F.L."/>
            <person name="Desvignes T."/>
            <person name="Postlethwait J.H."/>
            <person name="Bucao C.F."/>
            <person name="Robinson-Rechavi M."/>
            <person name="Bobe J."/>
            <person name="Herpin A."/>
            <person name="Guiguen Y."/>
        </authorList>
    </citation>
    <scope>NUCLEOTIDE SEQUENCE [LARGE SCALE GENOMIC DNA]</scope>
    <source>
        <strain evidence="1">YG-Dec2019</strain>
    </source>
</reference>
<dbReference type="Proteomes" id="UP000829447">
    <property type="component" value="Linkage Group LG5"/>
</dbReference>
<evidence type="ECO:0000313" key="2">
    <source>
        <dbReference type="Proteomes" id="UP000829447"/>
    </source>
</evidence>
<accession>A0ACC5WHC9</accession>
<dbReference type="EMBL" id="CM040458">
    <property type="protein sequence ID" value="MCI4378457.1"/>
    <property type="molecule type" value="Genomic_DNA"/>
</dbReference>
<sequence>MTLAMAMEKKPNTIKQTAAKIKTKIHNTSSFFKLSLKTNNKALALALVAQKQKTRQLEMEMVRLQKDLQSLSFDLAIQRHKNKQMFTVLREFYNTSINCMAKAVDLISKEEGAESLDTEITEDSSQAEKDLTALLPEQKNRSSLSNCGQQKNVQGPSGNVSMVNDGQPHSSSPKSKDKPPSPQVDHTAPQNTLYDSEMEITVVDSVAEIVTVQTKPKKNPKDDQRRTRENSESSSARSRETIVLNYDEAAVESSCLKDTTANASMRTSCETQLHTSTHTFASSSEEESLPQQMEPPHEEEESVTARRKTHVTSRYTKNNRRLNSQKHVAGYTDTRQTYVISPHESSFISPSDDLDDYFSDQEVQNQRRTKEILNDFNVSRDKGTESEAEMLKPQSNSANSRKTYVIPHKSRPQSRTTKVSSFSMDQSVKENAELTDVHNDVKEISVHSEKRQSKQSTRSLSQTDECNTLRNRGTYVIHTGQMSACSDLLNHTLDTHANVTSGETTNAMMLESTHDAQCTSGMIEGQQSEQEVSQIPENGSFLKHSRAAGDENLLENSSDPSPIGRTKAKKPKTMVMKERKKNIATRENTSGKRRRHKSNSTQIGDILPNEIPVPGDNIKKNSTSTNVLQDVTEGLNYSALEEAFMDESVIETEDTSSTHVRHFDHNDDLDTVNDIGINVKDVSPKHRNIQDHKSKCRETYSVLSNFNSQLEGKENVLVFSSNEESLIANRESEISFVTDRTCVPHHDSDSQSTPRKAEQLRQKHSGLFSEDRPPWESLDFGSTESFTYDNLDSPVTNQKDSQEISSRTMDIYEEPGWNVSHQSPDGRAMKSLTNRDLTGNPLGRSRRKAAPVSYKEPPLNCKMRRGDKFSDTRFLSSPVFKDKKKKKFKKNTE</sequence>
<keyword evidence="2" id="KW-1185">Reference proteome</keyword>
<name>A0ACC5WHC9_PANGG</name>
<evidence type="ECO:0000313" key="1">
    <source>
        <dbReference type="EMBL" id="MCI4378457.1"/>
    </source>
</evidence>
<gene>
    <name evidence="1" type="ORF">PGIGA_G00216180</name>
</gene>
<comment type="caution">
    <text evidence="1">The sequence shown here is derived from an EMBL/GenBank/DDBJ whole genome shotgun (WGS) entry which is preliminary data.</text>
</comment>
<proteinExistence type="predicted"/>
<protein>
    <submittedName>
        <fullName evidence="1">Uncharacterized protein</fullName>
    </submittedName>
</protein>